<dbReference type="RefSeq" id="WP_185073610.1">
    <property type="nucleotide sequence ID" value="NZ_JACHMB010000001.1"/>
</dbReference>
<keyword evidence="2" id="KW-1185">Reference proteome</keyword>
<comment type="caution">
    <text evidence="1">The sequence shown here is derived from an EMBL/GenBank/DDBJ whole genome shotgun (WGS) entry which is preliminary data.</text>
</comment>
<accession>A0A7W9GAP2</accession>
<organism evidence="1 2">
    <name type="scientific">Nonomuraea jabiensis</name>
    <dbReference type="NCBI Taxonomy" id="882448"/>
    <lineage>
        <taxon>Bacteria</taxon>
        <taxon>Bacillati</taxon>
        <taxon>Actinomycetota</taxon>
        <taxon>Actinomycetes</taxon>
        <taxon>Streptosporangiales</taxon>
        <taxon>Streptosporangiaceae</taxon>
        <taxon>Nonomuraea</taxon>
    </lineage>
</organism>
<dbReference type="Proteomes" id="UP000579153">
    <property type="component" value="Unassembled WGS sequence"/>
</dbReference>
<proteinExistence type="predicted"/>
<evidence type="ECO:0000313" key="1">
    <source>
        <dbReference type="EMBL" id="MBB5780271.1"/>
    </source>
</evidence>
<sequence>MCDLNAAETRDIIASLSEVTGLSGQVGTHIDDIGRTSYMDHENLAELLATLRDRAEAAREWVAAKPHQHAGH</sequence>
<gene>
    <name evidence="1" type="ORF">HD596_007027</name>
</gene>
<reference evidence="1 2" key="1">
    <citation type="submission" date="2020-08" db="EMBL/GenBank/DDBJ databases">
        <title>Sequencing the genomes of 1000 actinobacteria strains.</title>
        <authorList>
            <person name="Klenk H.-P."/>
        </authorList>
    </citation>
    <scope>NUCLEOTIDE SEQUENCE [LARGE SCALE GENOMIC DNA]</scope>
    <source>
        <strain evidence="1 2">DSM 45507</strain>
    </source>
</reference>
<dbReference type="AlphaFoldDB" id="A0A7W9GAP2"/>
<protein>
    <submittedName>
        <fullName evidence="1">Uncharacterized protein</fullName>
    </submittedName>
</protein>
<name>A0A7W9GAP2_9ACTN</name>
<dbReference type="EMBL" id="JACHMB010000001">
    <property type="protein sequence ID" value="MBB5780271.1"/>
    <property type="molecule type" value="Genomic_DNA"/>
</dbReference>
<evidence type="ECO:0000313" key="2">
    <source>
        <dbReference type="Proteomes" id="UP000579153"/>
    </source>
</evidence>